<dbReference type="AlphaFoldDB" id="A0A6L9G5Z5"/>
<name>A0A6L9G5Z5_9MICC</name>
<protein>
    <recommendedName>
        <fullName evidence="3">PepSY domain-containing protein</fullName>
    </recommendedName>
</protein>
<dbReference type="Proteomes" id="UP000477543">
    <property type="component" value="Unassembled WGS sequence"/>
</dbReference>
<organism evidence="1 2">
    <name type="scientific">Glutamicibacter soli</name>
    <dbReference type="NCBI Taxonomy" id="453836"/>
    <lineage>
        <taxon>Bacteria</taxon>
        <taxon>Bacillati</taxon>
        <taxon>Actinomycetota</taxon>
        <taxon>Actinomycetes</taxon>
        <taxon>Micrococcales</taxon>
        <taxon>Micrococcaceae</taxon>
        <taxon>Glutamicibacter</taxon>
    </lineage>
</organism>
<reference evidence="1 2" key="1">
    <citation type="submission" date="2020-01" db="EMBL/GenBank/DDBJ databases">
        <title>Glutamicibacter soli M275.</title>
        <authorList>
            <person name="Meng X."/>
        </authorList>
    </citation>
    <scope>NUCLEOTIDE SEQUENCE [LARGE SCALE GENOMIC DNA]</scope>
    <source>
        <strain evidence="1 2">M275</strain>
    </source>
</reference>
<evidence type="ECO:0000313" key="1">
    <source>
        <dbReference type="EMBL" id="NAZ17382.1"/>
    </source>
</evidence>
<sequence>MNEILLKTIVDAEHAAKVLQAKAPDLKVLSASLRRHPFAGFEFHVPALAGRGGTARALVDYYSGKAFISDRWESDPVLRVDDVEAVSDPSWNSISFETARQRAKALLSTAALRKARLAWKGGVKETASVEKVWKPNWILDVRIQGRNYRVIVDGLNGGYFFIES</sequence>
<evidence type="ECO:0008006" key="3">
    <source>
        <dbReference type="Google" id="ProtNLM"/>
    </source>
</evidence>
<accession>A0A6L9G5Z5</accession>
<evidence type="ECO:0000313" key="2">
    <source>
        <dbReference type="Proteomes" id="UP000477543"/>
    </source>
</evidence>
<gene>
    <name evidence="1" type="ORF">GT020_15110</name>
</gene>
<proteinExistence type="predicted"/>
<dbReference type="RefSeq" id="WP_161449848.1">
    <property type="nucleotide sequence ID" value="NZ_JBNBOD010000001.1"/>
</dbReference>
<comment type="caution">
    <text evidence="1">The sequence shown here is derived from an EMBL/GenBank/DDBJ whole genome shotgun (WGS) entry which is preliminary data.</text>
</comment>
<dbReference type="EMBL" id="WYDN01000016">
    <property type="protein sequence ID" value="NAZ17382.1"/>
    <property type="molecule type" value="Genomic_DNA"/>
</dbReference>